<proteinExistence type="inferred from homology"/>
<dbReference type="InterPro" id="IPR041525">
    <property type="entry name" value="N/Namide_PRibTrfase"/>
</dbReference>
<evidence type="ECO:0000313" key="14">
    <source>
        <dbReference type="Proteomes" id="UP000277766"/>
    </source>
</evidence>
<dbReference type="GO" id="GO:0005829">
    <property type="term" value="C:cytosol"/>
    <property type="evidence" value="ECO:0007669"/>
    <property type="project" value="TreeGrafter"/>
</dbReference>
<evidence type="ECO:0000256" key="5">
    <source>
        <dbReference type="ARBA" id="ARBA00022598"/>
    </source>
</evidence>
<dbReference type="InterPro" id="IPR041619">
    <property type="entry name" value="NAPRTase_C"/>
</dbReference>
<dbReference type="AlphaFoldDB" id="A0A3S0I598"/>
<keyword evidence="4" id="KW-0597">Phosphoprotein</keyword>
<comment type="function">
    <text evidence="9">Catalyzes the first step in the biosynthesis of NAD from nicotinic acid, the ATP-dependent synthesis of beta-nicotinate D-ribonucleotide from nicotinate and 5-phospho-D-ribose 1-phosphate.</text>
</comment>
<dbReference type="InterPro" id="IPR007229">
    <property type="entry name" value="Nic_PRibTrfase-Fam"/>
</dbReference>
<dbReference type="Gene3D" id="3.20.20.70">
    <property type="entry name" value="Aldolase class I"/>
    <property type="match status" value="1"/>
</dbReference>
<dbReference type="InterPro" id="IPR036068">
    <property type="entry name" value="Nicotinate_pribotase-like_C"/>
</dbReference>
<name>A0A3S0I598_9DEIO</name>
<keyword evidence="5 9" id="KW-0436">Ligase</keyword>
<evidence type="ECO:0000259" key="11">
    <source>
        <dbReference type="Pfam" id="PF17767"/>
    </source>
</evidence>
<keyword evidence="13" id="KW-0328">Glycosyltransferase</keyword>
<dbReference type="SUPFAM" id="SSF51690">
    <property type="entry name" value="Nicotinate/Quinolinate PRTase C-terminal domain-like"/>
    <property type="match status" value="1"/>
</dbReference>
<feature type="domain" description="Nicotinate phosphoribosyltransferase C-terminal" evidence="12">
    <location>
        <begin position="372"/>
        <end position="476"/>
    </location>
</feature>
<dbReference type="PIRSF" id="PIRSF000484">
    <property type="entry name" value="NAPRT"/>
    <property type="match status" value="1"/>
</dbReference>
<evidence type="ECO:0000256" key="7">
    <source>
        <dbReference type="ARBA" id="ARBA00022679"/>
    </source>
</evidence>
<comment type="caution">
    <text evidence="13">The sequence shown here is derived from an EMBL/GenBank/DDBJ whole genome shotgun (WGS) entry which is preliminary data.</text>
</comment>
<dbReference type="Pfam" id="PF04095">
    <property type="entry name" value="NAPRTase"/>
    <property type="match status" value="1"/>
</dbReference>
<evidence type="ECO:0000256" key="2">
    <source>
        <dbReference type="ARBA" id="ARBA00010897"/>
    </source>
</evidence>
<feature type="domain" description="Nicotinate/nicotinamide phosphoribosyltransferase" evidence="10">
    <location>
        <begin position="166"/>
        <end position="367"/>
    </location>
</feature>
<evidence type="ECO:0000256" key="3">
    <source>
        <dbReference type="ARBA" id="ARBA00013236"/>
    </source>
</evidence>
<dbReference type="InterPro" id="IPR006405">
    <property type="entry name" value="Nic_PRibTrfase_pncB"/>
</dbReference>
<dbReference type="InterPro" id="IPR013785">
    <property type="entry name" value="Aldolase_TIM"/>
</dbReference>
<dbReference type="OrthoDB" id="9770610at2"/>
<evidence type="ECO:0000256" key="1">
    <source>
        <dbReference type="ARBA" id="ARBA00004952"/>
    </source>
</evidence>
<dbReference type="GO" id="GO:0047280">
    <property type="term" value="F:nicotinamide phosphoribosyltransferase activity"/>
    <property type="evidence" value="ECO:0007669"/>
    <property type="project" value="UniProtKB-ARBA"/>
</dbReference>
<dbReference type="Gene3D" id="3.20.140.10">
    <property type="entry name" value="nicotinate phosphoribosyltransferase"/>
    <property type="match status" value="1"/>
</dbReference>
<evidence type="ECO:0000256" key="6">
    <source>
        <dbReference type="ARBA" id="ARBA00022642"/>
    </source>
</evidence>
<dbReference type="GO" id="GO:0004516">
    <property type="term" value="F:nicotinate phosphoribosyltransferase activity"/>
    <property type="evidence" value="ECO:0007669"/>
    <property type="project" value="UniProtKB-UniRule"/>
</dbReference>
<dbReference type="Pfam" id="PF17956">
    <property type="entry name" value="NAPRTase_C"/>
    <property type="match status" value="1"/>
</dbReference>
<dbReference type="RefSeq" id="WP_126352769.1">
    <property type="nucleotide sequence ID" value="NZ_CP086380.1"/>
</dbReference>
<feature type="domain" description="Nicotinate phosphoribosyltransferase N-terminal" evidence="11">
    <location>
        <begin position="18"/>
        <end position="142"/>
    </location>
</feature>
<dbReference type="GO" id="GO:0034355">
    <property type="term" value="P:NAD+ biosynthetic process via the salvage pathway"/>
    <property type="evidence" value="ECO:0007669"/>
    <property type="project" value="TreeGrafter"/>
</dbReference>
<dbReference type="PANTHER" id="PTHR11098:SF1">
    <property type="entry name" value="NICOTINATE PHOSPHORIBOSYLTRANSFERASE"/>
    <property type="match status" value="1"/>
</dbReference>
<dbReference type="SUPFAM" id="SSF54675">
    <property type="entry name" value="Nicotinate/Quinolinate PRTase N-terminal domain-like"/>
    <property type="match status" value="1"/>
</dbReference>
<evidence type="ECO:0000259" key="10">
    <source>
        <dbReference type="Pfam" id="PF04095"/>
    </source>
</evidence>
<comment type="pathway">
    <text evidence="1 9">Cofactor biosynthesis; NAD(+) biosynthesis; nicotinate D-ribonucleotide from nicotinate: step 1/1.</text>
</comment>
<dbReference type="Proteomes" id="UP000277766">
    <property type="component" value="Unassembled WGS sequence"/>
</dbReference>
<dbReference type="NCBIfam" id="NF009131">
    <property type="entry name" value="PRK12484.1"/>
    <property type="match status" value="1"/>
</dbReference>
<evidence type="ECO:0000256" key="4">
    <source>
        <dbReference type="ARBA" id="ARBA00022553"/>
    </source>
</evidence>
<accession>A0A3S0I598</accession>
<dbReference type="CDD" id="cd01570">
    <property type="entry name" value="NAPRTase_A"/>
    <property type="match status" value="1"/>
</dbReference>
<protein>
    <recommendedName>
        <fullName evidence="3 9">Nicotinate phosphoribosyltransferase</fullName>
        <ecNumber evidence="3 9">6.3.4.21</ecNumber>
    </recommendedName>
</protein>
<comment type="PTM">
    <text evidence="9">Transiently phosphorylated on a His residue during the reaction cycle. Phosphorylation strongly increases the affinity for substrates and increases the rate of nicotinate D-ribonucleotide production. Dephosphorylation regenerates the low-affinity form of the enzyme, leading to product release.</text>
</comment>
<dbReference type="InterPro" id="IPR040727">
    <property type="entry name" value="NAPRTase_N"/>
</dbReference>
<evidence type="ECO:0000259" key="12">
    <source>
        <dbReference type="Pfam" id="PF17956"/>
    </source>
</evidence>
<reference evidence="13 14" key="1">
    <citation type="submission" date="2018-12" db="EMBL/GenBank/DDBJ databases">
        <title>Deinococcus radiophilus ATCC 27603 genome sequencing and assembly.</title>
        <authorList>
            <person name="Maclea K.S."/>
            <person name="Maynard C.R."/>
        </authorList>
    </citation>
    <scope>NUCLEOTIDE SEQUENCE [LARGE SCALE GENOMIC DNA]</scope>
    <source>
        <strain evidence="13 14">ATCC 27603</strain>
    </source>
</reference>
<dbReference type="PANTHER" id="PTHR11098">
    <property type="entry name" value="NICOTINATE PHOSPHORIBOSYLTRANSFERASE"/>
    <property type="match status" value="1"/>
</dbReference>
<dbReference type="Pfam" id="PF17767">
    <property type="entry name" value="NAPRTase_N"/>
    <property type="match status" value="1"/>
</dbReference>
<dbReference type="FunFam" id="3.20.20.70:FF:000076">
    <property type="entry name" value="Nicotinate phosphoribosyltransferase"/>
    <property type="match status" value="1"/>
</dbReference>
<comment type="similarity">
    <text evidence="2 9">Belongs to the NAPRTase family.</text>
</comment>
<evidence type="ECO:0000256" key="9">
    <source>
        <dbReference type="RuleBase" id="RU365100"/>
    </source>
</evidence>
<organism evidence="13 14">
    <name type="scientific">Deinococcus radiophilus</name>
    <dbReference type="NCBI Taxonomy" id="32062"/>
    <lineage>
        <taxon>Bacteria</taxon>
        <taxon>Thermotogati</taxon>
        <taxon>Deinococcota</taxon>
        <taxon>Deinococci</taxon>
        <taxon>Deinococcales</taxon>
        <taxon>Deinococcaceae</taxon>
        <taxon>Deinococcus</taxon>
    </lineage>
</organism>
<dbReference type="EC" id="6.3.4.21" evidence="3 9"/>
<comment type="catalytic activity">
    <reaction evidence="8 9">
        <text>5-phospho-alpha-D-ribose 1-diphosphate + nicotinate + ATP + H2O = nicotinate beta-D-ribonucleotide + ADP + phosphate + diphosphate</text>
        <dbReference type="Rhea" id="RHEA:36163"/>
        <dbReference type="ChEBI" id="CHEBI:15377"/>
        <dbReference type="ChEBI" id="CHEBI:30616"/>
        <dbReference type="ChEBI" id="CHEBI:32544"/>
        <dbReference type="ChEBI" id="CHEBI:33019"/>
        <dbReference type="ChEBI" id="CHEBI:43474"/>
        <dbReference type="ChEBI" id="CHEBI:57502"/>
        <dbReference type="ChEBI" id="CHEBI:58017"/>
        <dbReference type="ChEBI" id="CHEBI:456216"/>
        <dbReference type="EC" id="6.3.4.21"/>
    </reaction>
</comment>
<dbReference type="EMBL" id="RXPE01000027">
    <property type="protein sequence ID" value="RTR25441.1"/>
    <property type="molecule type" value="Genomic_DNA"/>
</dbReference>
<evidence type="ECO:0000256" key="8">
    <source>
        <dbReference type="ARBA" id="ARBA00048668"/>
    </source>
</evidence>
<evidence type="ECO:0000313" key="13">
    <source>
        <dbReference type="EMBL" id="RTR25441.1"/>
    </source>
</evidence>
<gene>
    <name evidence="13" type="ORF">EJ104_10755</name>
</gene>
<sequence length="491" mass="53146">MNPITPTQQRELVCSTALFTDLYQLTMMQGYWLEGMHTQPATFDLYYRKQPFQGGFAVWAGLEPALDYLESLRFSAQDLEYLASLNLFRADFLEALRDWNFGGTVTAFREGRIVFPHVPLLSVTAPLWEAQLVETALLNSLNFQTLVATKAARCVIAAQGSPYGGQVVEFGARRAQGPNGALSASRASFVGGATGTSNVEAGLRYGLPLSGTHAHAWVQSFGSELEAFRAYARTYPDDAVLLLDTVDTLQSGLVNAITVAHELREQGHELRGVRLDSGDLAYLSRRVRAGLDEAGFPDVKIVASNDLDEQVIASVIAEGGRIDVYGIGTQLATAGGNGGGALGGVYKLAALNGQPKMKLTGDPIKSNVPGDKRVWRGRDADGLLAYDVLTLGEAPQTGERVSDPTNPLRASRLPELTWEDAREVVMRGGQRTFPADNLTTIQARALAELGQLQEGSLRLLNPHGYKVSLTQDVAELRDHTSEEIRADKVGV</sequence>
<keyword evidence="6 9" id="KW-0662">Pyridine nucleotide biosynthesis</keyword>
<dbReference type="NCBIfam" id="NF006695">
    <property type="entry name" value="PRK09243.1-2"/>
    <property type="match status" value="1"/>
</dbReference>
<dbReference type="UniPathway" id="UPA00253">
    <property type="reaction ID" value="UER00457"/>
</dbReference>
<keyword evidence="14" id="KW-1185">Reference proteome</keyword>
<keyword evidence="7 9" id="KW-0808">Transferase</keyword>
<dbReference type="NCBIfam" id="TIGR01513">
    <property type="entry name" value="NAPRTase_put"/>
    <property type="match status" value="1"/>
</dbReference>